<proteinExistence type="predicted"/>
<dbReference type="AlphaFoldDB" id="A0A147I9H8"/>
<keyword evidence="2" id="KW-1185">Reference proteome</keyword>
<evidence type="ECO:0000313" key="2">
    <source>
        <dbReference type="Proteomes" id="UP000074310"/>
    </source>
</evidence>
<name>A0A147I9H8_9SPHN</name>
<organism evidence="1 2">
    <name type="scientific">Sphingomonas endophytica</name>
    <dbReference type="NCBI Taxonomy" id="869719"/>
    <lineage>
        <taxon>Bacteria</taxon>
        <taxon>Pseudomonadati</taxon>
        <taxon>Pseudomonadota</taxon>
        <taxon>Alphaproteobacteria</taxon>
        <taxon>Sphingomonadales</taxon>
        <taxon>Sphingomonadaceae</taxon>
        <taxon>Sphingomonas</taxon>
    </lineage>
</organism>
<sequence>MGKINFAPGAYVGYNAVRDTIKGLRQLDLIEFHKGYKSGSIENGEGEATTLKPTMKLLELALSYGITPATWHDHYRYIRAPATVAKPVLLRAKRKHGDKYKGKAMPLEPAGPKLDRIIERVQTLNTYLSKQNITGLRFNGLQRIYACGDDENFDWNMGARLYALGADNYQNAKKIYRANLMINGEKTKEIDLSGSHFTILHGLRGESFDPTTDPYDIPGYPREVIKCFINQSLGHCQFHRRWPEENVDKLAERGISLKDYPIDNVRAAVLNKHPILTTWKDSPFRWQHFHFVESEAIIDAMYELAFTYDVPALPLHDSLIVPESRIELADAVLKKWFKHHVGIVPGTKVKTEADLLR</sequence>
<dbReference type="PATRIC" id="fig|869719.3.peg.2028"/>
<reference evidence="1 2" key="1">
    <citation type="journal article" date="2016" name="Front. Microbiol.">
        <title>Genomic Resource of Rice Seed Associated Bacteria.</title>
        <authorList>
            <person name="Midha S."/>
            <person name="Bansal K."/>
            <person name="Sharma S."/>
            <person name="Kumar N."/>
            <person name="Patil P.P."/>
            <person name="Chaudhry V."/>
            <person name="Patil P.B."/>
        </authorList>
    </citation>
    <scope>NUCLEOTIDE SEQUENCE [LARGE SCALE GENOMIC DNA]</scope>
    <source>
        <strain evidence="1 2">NS334</strain>
    </source>
</reference>
<dbReference type="Proteomes" id="UP000074310">
    <property type="component" value="Unassembled WGS sequence"/>
</dbReference>
<accession>A0A147I9H8</accession>
<evidence type="ECO:0000313" key="1">
    <source>
        <dbReference type="EMBL" id="KTT76156.1"/>
    </source>
</evidence>
<protein>
    <submittedName>
        <fullName evidence="1">Uncharacterized protein</fullName>
    </submittedName>
</protein>
<comment type="caution">
    <text evidence="1">The sequence shown here is derived from an EMBL/GenBank/DDBJ whole genome shotgun (WGS) entry which is preliminary data.</text>
</comment>
<dbReference type="EMBL" id="LDTB01000004">
    <property type="protein sequence ID" value="KTT76156.1"/>
    <property type="molecule type" value="Genomic_DNA"/>
</dbReference>
<gene>
    <name evidence="1" type="ORF">NS334_01780</name>
</gene>